<organism evidence="1 2">
    <name type="scientific">Exidia glandulosa HHB12029</name>
    <dbReference type="NCBI Taxonomy" id="1314781"/>
    <lineage>
        <taxon>Eukaryota</taxon>
        <taxon>Fungi</taxon>
        <taxon>Dikarya</taxon>
        <taxon>Basidiomycota</taxon>
        <taxon>Agaricomycotina</taxon>
        <taxon>Agaricomycetes</taxon>
        <taxon>Auriculariales</taxon>
        <taxon>Exidiaceae</taxon>
        <taxon>Exidia</taxon>
    </lineage>
</organism>
<sequence>MPSLRRITFIEQLLRGRRIDTLEIRNMQFNGSVQRLEALADDVTTTFDPVEQPSMLFG</sequence>
<evidence type="ECO:0000313" key="1">
    <source>
        <dbReference type="EMBL" id="KZV77995.1"/>
    </source>
</evidence>
<proteinExistence type="predicted"/>
<dbReference type="Proteomes" id="UP000077266">
    <property type="component" value="Unassembled WGS sequence"/>
</dbReference>
<dbReference type="InParanoid" id="A0A166MG80"/>
<reference evidence="1 2" key="1">
    <citation type="journal article" date="2016" name="Mol. Biol. Evol.">
        <title>Comparative Genomics of Early-Diverging Mushroom-Forming Fungi Provides Insights into the Origins of Lignocellulose Decay Capabilities.</title>
        <authorList>
            <person name="Nagy L.G."/>
            <person name="Riley R."/>
            <person name="Tritt A."/>
            <person name="Adam C."/>
            <person name="Daum C."/>
            <person name="Floudas D."/>
            <person name="Sun H."/>
            <person name="Yadav J.S."/>
            <person name="Pangilinan J."/>
            <person name="Larsson K.H."/>
            <person name="Matsuura K."/>
            <person name="Barry K."/>
            <person name="Labutti K."/>
            <person name="Kuo R."/>
            <person name="Ohm R.A."/>
            <person name="Bhattacharya S.S."/>
            <person name="Shirouzu T."/>
            <person name="Yoshinaga Y."/>
            <person name="Martin F.M."/>
            <person name="Grigoriev I.V."/>
            <person name="Hibbett D.S."/>
        </authorList>
    </citation>
    <scope>NUCLEOTIDE SEQUENCE [LARGE SCALE GENOMIC DNA]</scope>
    <source>
        <strain evidence="1 2">HHB12029</strain>
    </source>
</reference>
<evidence type="ECO:0000313" key="2">
    <source>
        <dbReference type="Proteomes" id="UP000077266"/>
    </source>
</evidence>
<dbReference type="EMBL" id="KV427243">
    <property type="protein sequence ID" value="KZV77995.1"/>
    <property type="molecule type" value="Genomic_DNA"/>
</dbReference>
<accession>A0A166MG80</accession>
<dbReference type="AlphaFoldDB" id="A0A166MG80"/>
<gene>
    <name evidence="1" type="ORF">EXIGLDRAFT_784450</name>
</gene>
<keyword evidence="2" id="KW-1185">Reference proteome</keyword>
<name>A0A166MG80_EXIGL</name>
<protein>
    <submittedName>
        <fullName evidence="1">Uncharacterized protein</fullName>
    </submittedName>
</protein>